<dbReference type="RefSeq" id="WP_066279204.1">
    <property type="nucleotide sequence ID" value="NZ_BAAAGB010000001.1"/>
</dbReference>
<evidence type="ECO:0000313" key="6">
    <source>
        <dbReference type="EMBL" id="MBA1375179.1"/>
    </source>
</evidence>
<protein>
    <submittedName>
        <fullName evidence="6">Disulfide bond formation protein B</fullName>
    </submittedName>
</protein>
<dbReference type="InterPro" id="IPR023380">
    <property type="entry name" value="DsbB-like_sf"/>
</dbReference>
<dbReference type="InterPro" id="IPR024199">
    <property type="entry name" value="Uncharacterised_DsbB"/>
</dbReference>
<gene>
    <name evidence="6" type="ORF">FG486_12590</name>
</gene>
<evidence type="ECO:0000256" key="2">
    <source>
        <dbReference type="ARBA" id="ARBA00022692"/>
    </source>
</evidence>
<evidence type="ECO:0000256" key="4">
    <source>
        <dbReference type="ARBA" id="ARBA00023136"/>
    </source>
</evidence>
<keyword evidence="4 5" id="KW-0472">Membrane</keyword>
<organism evidence="6 7">
    <name type="scientific">Sphingomonas ursincola</name>
    <dbReference type="NCBI Taxonomy" id="56361"/>
    <lineage>
        <taxon>Bacteria</taxon>
        <taxon>Pseudomonadati</taxon>
        <taxon>Pseudomonadota</taxon>
        <taxon>Alphaproteobacteria</taxon>
        <taxon>Sphingomonadales</taxon>
        <taxon>Sphingomonadaceae</taxon>
        <taxon>Sphingomonas</taxon>
    </lineage>
</organism>
<keyword evidence="3 5" id="KW-1133">Transmembrane helix</keyword>
<feature type="transmembrane region" description="Helical" evidence="5">
    <location>
        <begin position="67"/>
        <end position="89"/>
    </location>
</feature>
<dbReference type="PIRSF" id="PIRSF033913">
    <property type="entry name" value="S-S_format_DsbB"/>
    <property type="match status" value="1"/>
</dbReference>
<accession>A0A7V8REW8</accession>
<reference evidence="6 7" key="1">
    <citation type="journal article" date="1994" name="Int. J. Syst. Bacteriol.">
        <title>Phylogenetic positions of novel aerobic, bacteriochlorophyll a-containing bacteria and description of Roseococcus thiosulfatophilus gen. nov., sp. nov., Erythromicrobium ramosum gen. nov., sp. nov., and Erythrobacter litoralis sp. nov.</title>
        <authorList>
            <person name="Yurkov V."/>
            <person name="Stackebrandt E."/>
            <person name="Holmes A."/>
            <person name="Fuerst J.A."/>
            <person name="Hugenholtz P."/>
            <person name="Golecki J."/>
            <person name="Gad'on N."/>
            <person name="Gorlenko V.M."/>
            <person name="Kompantseva E.I."/>
            <person name="Drews G."/>
        </authorList>
    </citation>
    <scope>NUCLEOTIDE SEQUENCE [LARGE SCALE GENOMIC DNA]</scope>
    <source>
        <strain evidence="6 7">KR-99</strain>
    </source>
</reference>
<feature type="transmembrane region" description="Helical" evidence="5">
    <location>
        <begin position="44"/>
        <end position="60"/>
    </location>
</feature>
<dbReference type="EMBL" id="VDES01000002">
    <property type="protein sequence ID" value="MBA1375179.1"/>
    <property type="molecule type" value="Genomic_DNA"/>
</dbReference>
<proteinExistence type="predicted"/>
<dbReference type="Gene3D" id="1.20.1550.10">
    <property type="entry name" value="DsbB-like"/>
    <property type="match status" value="1"/>
</dbReference>
<dbReference type="GO" id="GO:0006457">
    <property type="term" value="P:protein folding"/>
    <property type="evidence" value="ECO:0007669"/>
    <property type="project" value="InterPro"/>
</dbReference>
<evidence type="ECO:0000256" key="5">
    <source>
        <dbReference type="SAM" id="Phobius"/>
    </source>
</evidence>
<comment type="caution">
    <text evidence="6">The sequence shown here is derived from an EMBL/GenBank/DDBJ whole genome shotgun (WGS) entry which is preliminary data.</text>
</comment>
<feature type="transmembrane region" description="Helical" evidence="5">
    <location>
        <begin position="132"/>
        <end position="158"/>
    </location>
</feature>
<dbReference type="Proteomes" id="UP000589292">
    <property type="component" value="Unassembled WGS sequence"/>
</dbReference>
<evidence type="ECO:0000313" key="7">
    <source>
        <dbReference type="Proteomes" id="UP000589292"/>
    </source>
</evidence>
<keyword evidence="7" id="KW-1185">Reference proteome</keyword>
<dbReference type="AlphaFoldDB" id="A0A7V8REW8"/>
<comment type="subcellular location">
    <subcellularLocation>
        <location evidence="1">Membrane</location>
        <topology evidence="1">Multi-pass membrane protein</topology>
    </subcellularLocation>
</comment>
<dbReference type="Pfam" id="PF02600">
    <property type="entry name" value="DsbB"/>
    <property type="match status" value="1"/>
</dbReference>
<dbReference type="SUPFAM" id="SSF158442">
    <property type="entry name" value="DsbB-like"/>
    <property type="match status" value="1"/>
</dbReference>
<dbReference type="GO" id="GO:0016020">
    <property type="term" value="C:membrane"/>
    <property type="evidence" value="ECO:0007669"/>
    <property type="project" value="UniProtKB-SubCell"/>
</dbReference>
<keyword evidence="2 5" id="KW-0812">Transmembrane</keyword>
<evidence type="ECO:0000256" key="1">
    <source>
        <dbReference type="ARBA" id="ARBA00004141"/>
    </source>
</evidence>
<dbReference type="GO" id="GO:0015035">
    <property type="term" value="F:protein-disulfide reductase activity"/>
    <property type="evidence" value="ECO:0007669"/>
    <property type="project" value="InterPro"/>
</dbReference>
<evidence type="ECO:0000256" key="3">
    <source>
        <dbReference type="ARBA" id="ARBA00022989"/>
    </source>
</evidence>
<name>A0A7V8REW8_9SPHN</name>
<sequence length="168" mass="17742">MTSRAPRIAAWLAFLLPASLLGGALISQYVFGLYPCEMCYWQRWPHWAALALGGIAVLAVKRVEGLGVAMASLAAIAIAVSGLIGGFHAGVEYGWWEGLTRCATAAPVGATTEDVLNSIMANPLVRCDTAPWSLFGISLAGYNFLLSLAGASAIYLLLRRRKTGTIAA</sequence>
<dbReference type="InterPro" id="IPR003752">
    <property type="entry name" value="DiS_bond_form_DsbB/BdbC"/>
</dbReference>